<dbReference type="Proteomes" id="UP001642484">
    <property type="component" value="Unassembled WGS sequence"/>
</dbReference>
<evidence type="ECO:0000256" key="1">
    <source>
        <dbReference type="SAM" id="MobiDB-lite"/>
    </source>
</evidence>
<evidence type="ECO:0000313" key="3">
    <source>
        <dbReference type="Proteomes" id="UP001642484"/>
    </source>
</evidence>
<evidence type="ECO:0000313" key="2">
    <source>
        <dbReference type="EMBL" id="CAK9000345.1"/>
    </source>
</evidence>
<reference evidence="2 3" key="1">
    <citation type="submission" date="2024-02" db="EMBL/GenBank/DDBJ databases">
        <authorList>
            <person name="Chen Y."/>
            <person name="Shah S."/>
            <person name="Dougan E. K."/>
            <person name="Thang M."/>
            <person name="Chan C."/>
        </authorList>
    </citation>
    <scope>NUCLEOTIDE SEQUENCE [LARGE SCALE GENOMIC DNA]</scope>
</reference>
<protein>
    <submittedName>
        <fullName evidence="2">Uncharacterized protein</fullName>
    </submittedName>
</protein>
<name>A0ABP0ICN4_9DINO</name>
<organism evidence="2 3">
    <name type="scientific">Durusdinium trenchii</name>
    <dbReference type="NCBI Taxonomy" id="1381693"/>
    <lineage>
        <taxon>Eukaryota</taxon>
        <taxon>Sar</taxon>
        <taxon>Alveolata</taxon>
        <taxon>Dinophyceae</taxon>
        <taxon>Suessiales</taxon>
        <taxon>Symbiodiniaceae</taxon>
        <taxon>Durusdinium</taxon>
    </lineage>
</organism>
<dbReference type="EMBL" id="CAXAMN010002590">
    <property type="protein sequence ID" value="CAK9000345.1"/>
    <property type="molecule type" value="Genomic_DNA"/>
</dbReference>
<keyword evidence="3" id="KW-1185">Reference proteome</keyword>
<feature type="compositionally biased region" description="Polar residues" evidence="1">
    <location>
        <begin position="105"/>
        <end position="116"/>
    </location>
</feature>
<proteinExistence type="predicted"/>
<comment type="caution">
    <text evidence="2">The sequence shown here is derived from an EMBL/GenBank/DDBJ whole genome shotgun (WGS) entry which is preliminary data.</text>
</comment>
<accession>A0ABP0ICN4</accession>
<sequence length="338" mass="37016">MGNTLGKVNLVIEKGTSVECYQSDTVLLAMKMEEDEGWVSVSAIQGSSCKPESLNLPFWESATEWAICGPDSVCLDCATAEKDDGCSKALRISFQHGLVLKLEPVQQQQPEASSTPTVQGTEGTAQGGGQSPEVGAQSPKEPLNEEPGQQEVAGRRLQVMRAGAMRASGLVGSGPILDSTGSGMDISTMSVSEVERHLKTGEDLPGWNGRGHPQKDLGYIKIFFNATTMQYHPETLWPKLQSLDPETARGVKMLDEQLVLMRKHGDFEKLSEESAYDLAVIQCWVKHLQQGVVPHGPLLGWAKLKGHELYYHLFNPDEPPFLMARIPNTPYSQQLELE</sequence>
<feature type="region of interest" description="Disordered" evidence="1">
    <location>
        <begin position="105"/>
        <end position="151"/>
    </location>
</feature>
<gene>
    <name evidence="2" type="ORF">CCMP2556_LOCUS6033</name>
</gene>